<feature type="compositionally biased region" description="Basic and acidic residues" evidence="3">
    <location>
        <begin position="37"/>
        <end position="49"/>
    </location>
</feature>
<dbReference type="Proteomes" id="UP000298416">
    <property type="component" value="Unassembled WGS sequence"/>
</dbReference>
<gene>
    <name evidence="4" type="ORF">SASPL_143864</name>
</gene>
<comment type="subcellular location">
    <subcellularLocation>
        <location evidence="1">Nucleus</location>
    </subcellularLocation>
</comment>
<sequence length="441" mass="50338">MNIRLETAIAKEEPLISGKMEVHIHSRTSYCVSASKIESEKRNKEREEEINNTLSKKRKDRIEGISEEHILYILALPSQSSKSRHESKVNKRIKSYNKEVPKNLGRDEQEIVISPYFKEKEQVEKNQVLGDQLKDSGGLVKCSFDDMLSRFTYTNGKLLNTPAKSSLSEIQNVQGARIVSPYFAKQSKSVPQRKGARIVSPYFAKQSKSVLLRKEARIVSPYFAKQSRSVPLRIGARIVSPYFAKKFLVYPCPFHKALAAQKARKRLQRKAGATLTAAQKRDEAYERKTPDNTWSPPRSPYHLMQEDHVFDPWRVLVICMLLNLTTGVQARRVLPDLFKICPDAKTAMTADVDYVADLIHSLGLQKKRAVMIQQLSAQYVTESWTHVTQLIGVGKYAADAYAIFCTGKWERVKPVDHMLVKYWEFLRKFNANPVHQAAPTV</sequence>
<feature type="compositionally biased region" description="Basic and acidic residues" evidence="3">
    <location>
        <begin position="279"/>
        <end position="290"/>
    </location>
</feature>
<keyword evidence="2" id="KW-0539">Nucleus</keyword>
<dbReference type="FunFam" id="1.10.340.30:FF:000007">
    <property type="entry name" value="Methyl-CpG-binding domain protein 4"/>
    <property type="match status" value="1"/>
</dbReference>
<feature type="region of interest" description="Disordered" evidence="3">
    <location>
        <begin position="37"/>
        <end position="59"/>
    </location>
</feature>
<proteinExistence type="predicted"/>
<evidence type="ECO:0000256" key="1">
    <source>
        <dbReference type="ARBA" id="ARBA00004123"/>
    </source>
</evidence>
<keyword evidence="5" id="KW-1185">Reference proteome</keyword>
<evidence type="ECO:0000313" key="5">
    <source>
        <dbReference type="Proteomes" id="UP000298416"/>
    </source>
</evidence>
<reference evidence="4" key="2">
    <citation type="submission" date="2020-08" db="EMBL/GenBank/DDBJ databases">
        <title>Plant Genome Project.</title>
        <authorList>
            <person name="Zhang R.-G."/>
        </authorList>
    </citation>
    <scope>NUCLEOTIDE SEQUENCE</scope>
    <source>
        <strain evidence="4">Huo1</strain>
        <tissue evidence="4">Leaf</tissue>
    </source>
</reference>
<dbReference type="InterPro" id="IPR045138">
    <property type="entry name" value="MeCP2/MBD4"/>
</dbReference>
<dbReference type="GO" id="GO:0005634">
    <property type="term" value="C:nucleus"/>
    <property type="evidence" value="ECO:0007669"/>
    <property type="project" value="UniProtKB-SubCell"/>
</dbReference>
<organism evidence="4">
    <name type="scientific">Salvia splendens</name>
    <name type="common">Scarlet sage</name>
    <dbReference type="NCBI Taxonomy" id="180675"/>
    <lineage>
        <taxon>Eukaryota</taxon>
        <taxon>Viridiplantae</taxon>
        <taxon>Streptophyta</taxon>
        <taxon>Embryophyta</taxon>
        <taxon>Tracheophyta</taxon>
        <taxon>Spermatophyta</taxon>
        <taxon>Magnoliopsida</taxon>
        <taxon>eudicotyledons</taxon>
        <taxon>Gunneridae</taxon>
        <taxon>Pentapetalae</taxon>
        <taxon>asterids</taxon>
        <taxon>lamiids</taxon>
        <taxon>Lamiales</taxon>
        <taxon>Lamiaceae</taxon>
        <taxon>Nepetoideae</taxon>
        <taxon>Mentheae</taxon>
        <taxon>Salviinae</taxon>
        <taxon>Salvia</taxon>
        <taxon>Salvia subgen. Calosphace</taxon>
        <taxon>core Calosphace</taxon>
    </lineage>
</organism>
<dbReference type="EMBL" id="PNBA02000016">
    <property type="protein sequence ID" value="KAG6397694.1"/>
    <property type="molecule type" value="Genomic_DNA"/>
</dbReference>
<evidence type="ECO:0008006" key="6">
    <source>
        <dbReference type="Google" id="ProtNLM"/>
    </source>
</evidence>
<evidence type="ECO:0000256" key="3">
    <source>
        <dbReference type="SAM" id="MobiDB-lite"/>
    </source>
</evidence>
<reference evidence="4" key="1">
    <citation type="submission" date="2018-01" db="EMBL/GenBank/DDBJ databases">
        <authorList>
            <person name="Mao J.F."/>
        </authorList>
    </citation>
    <scope>NUCLEOTIDE SEQUENCE</scope>
    <source>
        <strain evidence="4">Huo1</strain>
        <tissue evidence="4">Leaf</tissue>
    </source>
</reference>
<name>A0A8X8ZB83_SALSN</name>
<protein>
    <recommendedName>
        <fullName evidence="6">Methyl-CpG-binding domain protein 4</fullName>
    </recommendedName>
</protein>
<dbReference type="PANTHER" id="PTHR15074">
    <property type="entry name" value="METHYL-CPG-BINDING PROTEIN"/>
    <property type="match status" value="1"/>
</dbReference>
<accession>A0A8X8ZB83</accession>
<feature type="region of interest" description="Disordered" evidence="3">
    <location>
        <begin position="278"/>
        <end position="298"/>
    </location>
</feature>
<evidence type="ECO:0000313" key="4">
    <source>
        <dbReference type="EMBL" id="KAG6397694.1"/>
    </source>
</evidence>
<dbReference type="OrthoDB" id="10265068at2759"/>
<comment type="caution">
    <text evidence="4">The sequence shown here is derived from an EMBL/GenBank/DDBJ whole genome shotgun (WGS) entry which is preliminary data.</text>
</comment>
<dbReference type="GO" id="GO:0003677">
    <property type="term" value="F:DNA binding"/>
    <property type="evidence" value="ECO:0007669"/>
    <property type="project" value="InterPro"/>
</dbReference>
<evidence type="ECO:0000256" key="2">
    <source>
        <dbReference type="ARBA" id="ARBA00023242"/>
    </source>
</evidence>
<dbReference type="PANTHER" id="PTHR15074:SF0">
    <property type="entry name" value="METHYL-CPG-BINDING DOMAIN PROTEIN 4-LIKE PROTEIN"/>
    <property type="match status" value="1"/>
</dbReference>
<dbReference type="AlphaFoldDB" id="A0A8X8ZB83"/>